<gene>
    <name evidence="1" type="ORF">HO173_011257</name>
</gene>
<evidence type="ECO:0000313" key="2">
    <source>
        <dbReference type="Proteomes" id="UP000578531"/>
    </source>
</evidence>
<accession>A0A8H6FJV2</accession>
<dbReference type="EMBL" id="JACCJC010000068">
    <property type="protein sequence ID" value="KAF6229827.1"/>
    <property type="molecule type" value="Genomic_DNA"/>
</dbReference>
<proteinExistence type="predicted"/>
<dbReference type="GeneID" id="59292900"/>
<evidence type="ECO:0000313" key="1">
    <source>
        <dbReference type="EMBL" id="KAF6229827.1"/>
    </source>
</evidence>
<dbReference type="AlphaFoldDB" id="A0A8H6FJV2"/>
<dbReference type="RefSeq" id="XP_037160019.1">
    <property type="nucleotide sequence ID" value="XM_037313138.1"/>
</dbReference>
<sequence length="87" mass="9580">MDGKTDGNDCRTVAQIGRQLLMRYLCSVQQVDRACASATAPICGTQIDHGKTQCSDTYLRAYNVVFAVSIATTDLQVDRAVFREYAI</sequence>
<protein>
    <submittedName>
        <fullName evidence="1">Uncharacterized protein</fullName>
    </submittedName>
</protein>
<keyword evidence="2" id="KW-1185">Reference proteome</keyword>
<comment type="caution">
    <text evidence="1">The sequence shown here is derived from an EMBL/GenBank/DDBJ whole genome shotgun (WGS) entry which is preliminary data.</text>
</comment>
<organism evidence="1 2">
    <name type="scientific">Letharia columbiana</name>
    <dbReference type="NCBI Taxonomy" id="112416"/>
    <lineage>
        <taxon>Eukaryota</taxon>
        <taxon>Fungi</taxon>
        <taxon>Dikarya</taxon>
        <taxon>Ascomycota</taxon>
        <taxon>Pezizomycotina</taxon>
        <taxon>Lecanoromycetes</taxon>
        <taxon>OSLEUM clade</taxon>
        <taxon>Lecanoromycetidae</taxon>
        <taxon>Lecanorales</taxon>
        <taxon>Lecanorineae</taxon>
        <taxon>Parmeliaceae</taxon>
        <taxon>Letharia</taxon>
    </lineage>
</organism>
<dbReference type="Proteomes" id="UP000578531">
    <property type="component" value="Unassembled WGS sequence"/>
</dbReference>
<name>A0A8H6FJV2_9LECA</name>
<reference evidence="1 2" key="1">
    <citation type="journal article" date="2020" name="Genomics">
        <title>Complete, high-quality genomes from long-read metagenomic sequencing of two wolf lichen thalli reveals enigmatic genome architecture.</title>
        <authorList>
            <person name="McKenzie S.K."/>
            <person name="Walston R.F."/>
            <person name="Allen J.L."/>
        </authorList>
    </citation>
    <scope>NUCLEOTIDE SEQUENCE [LARGE SCALE GENOMIC DNA]</scope>
    <source>
        <strain evidence="1">WasteWater2</strain>
    </source>
</reference>